<keyword evidence="2" id="KW-1185">Reference proteome</keyword>
<gene>
    <name evidence="1" type="ORF">SH601_05940</name>
</gene>
<proteinExistence type="predicted"/>
<protein>
    <submittedName>
        <fullName evidence="1">Rhamnogalacturonan lyase</fullName>
    </submittedName>
</protein>
<evidence type="ECO:0000313" key="1">
    <source>
        <dbReference type="EMBL" id="MDX8045523.1"/>
    </source>
</evidence>
<comment type="caution">
    <text evidence="1">The sequence shown here is derived from an EMBL/GenBank/DDBJ whole genome shotgun (WGS) entry which is preliminary data.</text>
</comment>
<name>A0ACC6M3I4_9BACI</name>
<evidence type="ECO:0000313" key="2">
    <source>
        <dbReference type="Proteomes" id="UP001277972"/>
    </source>
</evidence>
<accession>A0ACC6M3I4</accession>
<sequence length="605" mass="67406">MEDLDRALVAVESDGGVYLGWKMLGTDPKNVQFHIYRDGKKINKKPIRDSTNYFDENGTPDSIYQVKVLNGKGDKYTEEVSVWSENYLSIALDKPEGGTTPDGVEYTYSANDASVGDLDGDGQYEIILKWDPSNAKDNAHSGYTGNVYLDAYKLDGTKLWRLDLGKNIRAGAHYTQFLVYDFDGNGQSEVALKTADGTIDGEGNVIGDANADWRNNQGYILDGPEFLTVFDGETGKALETTDYYPPRGDVNDWGDGYGNRVDRFLAGVAYLDGERPSIVMARGYYTRTVLAAYNWRDGELTQEWVFDSDDEGNEGYAGQGNHSLAVADVDGDGKDEIVYGSMVVDNDGTGLYTTEWGHGDALHVGKFDPNRPGFQIFQTHEDASIPIGYSFRDAGTGELIYGFEVAQDVGRGMIADIDPRYEGAQFWASVEWDGSQGSGLHAIDGEVITDNAPRSANFGIWWTGDLGRELLDHTFDPNSDPHGVGKIDKWDYEKERLETIFVPEGTRTNNWTKGNPSLQADIFGDWREEVIWPTADSEELRIYTTTDVTEEKIYTLMHDPVYRLSVAWQNVAYNQPPHTGFFLGYHMDEPPTPAIDIVKRNGKKK</sequence>
<reference evidence="1" key="1">
    <citation type="submission" date="2023-11" db="EMBL/GenBank/DDBJ databases">
        <title>Gracilibacillus pellucida a moderately halophilic bacterium isolated from saline soil in Xinjiang province.</title>
        <authorList>
            <person name="Zhang Z."/>
            <person name="Tan F."/>
            <person name="Wang Y."/>
            <person name="Xia M."/>
        </authorList>
    </citation>
    <scope>NUCLEOTIDE SEQUENCE</scope>
    <source>
        <strain evidence="1">S3-1-1</strain>
    </source>
</reference>
<dbReference type="EMBL" id="JAWZSR010000003">
    <property type="protein sequence ID" value="MDX8045523.1"/>
    <property type="molecule type" value="Genomic_DNA"/>
</dbReference>
<organism evidence="1 2">
    <name type="scientific">Gracilibacillus pellucidus</name>
    <dbReference type="NCBI Taxonomy" id="3095368"/>
    <lineage>
        <taxon>Bacteria</taxon>
        <taxon>Bacillati</taxon>
        <taxon>Bacillota</taxon>
        <taxon>Bacilli</taxon>
        <taxon>Bacillales</taxon>
        <taxon>Bacillaceae</taxon>
        <taxon>Gracilibacillus</taxon>
    </lineage>
</organism>
<keyword evidence="1" id="KW-0456">Lyase</keyword>
<dbReference type="Proteomes" id="UP001277972">
    <property type="component" value="Unassembled WGS sequence"/>
</dbReference>